<protein>
    <submittedName>
        <fullName evidence="5">Uncharacterized protein</fullName>
    </submittedName>
</protein>
<evidence type="ECO:0000256" key="1">
    <source>
        <dbReference type="ARBA" id="ARBA00022801"/>
    </source>
</evidence>
<feature type="domain" description="Fibronectin type-III" evidence="3">
    <location>
        <begin position="376"/>
        <end position="465"/>
    </location>
</feature>
<dbReference type="InterPro" id="IPR029070">
    <property type="entry name" value="Chitinase_insertion_sf"/>
</dbReference>
<sequence length="766" mass="87623">MLVVLSLLTTHVITYQSIHQLEYSSHKDSLTLPVKPYVRPIPLIPRKDTILQREVFGYLPYWRRDWYPYLDYDLLSVIAYFGVELGPTGDITNYHGWPVMGLINLAHAHGVKLVLVAICFSSDAIRSIIRNPTYTQNAIHNLLGQVELANTDGINVDFELPYSSDSTYFTNFMRTLADTFHAHNPNYYVVLDVTAVNWLNRFQVAELAQICDAILIMAYDYYWYGSQYAGPVAPLTGSTYYGNYNVTNTVNYYLTYVPANKLLLGVPYYGYDWPVVDSTPRARTTGQGEAKTFAQIMEEINNYGRLWDMESQTPWYRYHSYGWHQCWYDDDTSLGLKYELVEAKTLRGIGIWALSYDGNYTQLWDAIHHHFVLPPLPTAPEPIYAVAQPGYIELLWHSSTYADGYKVYVSEDGESFDSLTTTSDTCLVIDNLPSGHAYFFKIKSYNVKGESDFSRELIGAYMGYDASPILIVNGFDSPKPGNTYSYVYHHGKSLTNTGYGFASATNEAITSGTVELNDYMVVDWILGQEDRPDDVFNPTEQQSLVQYLENGGHLLVSGSDIGYALGNTDFYHNYLHAKYVTDNAERYQVEGISPPFDGLTFNFDDGNHGIYRVRYPDAIDTCNGSRHILRYTGSDYFAGIAYEADYKLIYLSFPIETVYPQASRDTLMARIMRFWGVPHPICEPSIELRYNTVFSRYWQLNLSSRDITTVKIEIYDMLGRQLTAKQYRTHSITFTWDATDVPSGVYFVNIELNHSPYRIVKLLHIK</sequence>
<comment type="caution">
    <text evidence="5">The sequence shown here is derived from an EMBL/GenBank/DDBJ whole genome shotgun (WGS) entry which is preliminary data.</text>
</comment>
<evidence type="ECO:0000259" key="3">
    <source>
        <dbReference type="PROSITE" id="PS50853"/>
    </source>
</evidence>
<dbReference type="InterPro" id="IPR051887">
    <property type="entry name" value="GH18_Domain-Containing"/>
</dbReference>
<accession>A0A257LU27</accession>
<dbReference type="PANTHER" id="PTHR46290">
    <property type="entry name" value="DI-N-ACETYLCHITOBIASE"/>
    <property type="match status" value="1"/>
</dbReference>
<dbReference type="PANTHER" id="PTHR46290:SF1">
    <property type="entry name" value="DI-N-ACETYLCHITOBIASE"/>
    <property type="match status" value="1"/>
</dbReference>
<keyword evidence="1" id="KW-0378">Hydrolase</keyword>
<dbReference type="InterPro" id="IPR026444">
    <property type="entry name" value="Secre_tail"/>
</dbReference>
<dbReference type="Gene3D" id="3.20.20.80">
    <property type="entry name" value="Glycosidases"/>
    <property type="match status" value="1"/>
</dbReference>
<dbReference type="NCBIfam" id="TIGR04183">
    <property type="entry name" value="Por_Secre_tail"/>
    <property type="match status" value="1"/>
</dbReference>
<gene>
    <name evidence="5" type="ORF">CGW93_02150</name>
</gene>
<dbReference type="GO" id="GO:0008061">
    <property type="term" value="F:chitin binding"/>
    <property type="evidence" value="ECO:0007669"/>
    <property type="project" value="InterPro"/>
</dbReference>
<dbReference type="Pfam" id="PF00704">
    <property type="entry name" value="Glyco_hydro_18"/>
    <property type="match status" value="1"/>
</dbReference>
<dbReference type="GO" id="GO:0016798">
    <property type="term" value="F:hydrolase activity, acting on glycosyl bonds"/>
    <property type="evidence" value="ECO:0007669"/>
    <property type="project" value="UniProtKB-KW"/>
</dbReference>
<name>A0A257LU27_UNCW3</name>
<proteinExistence type="predicted"/>
<dbReference type="SUPFAM" id="SSF51445">
    <property type="entry name" value="(Trans)glycosidases"/>
    <property type="match status" value="1"/>
</dbReference>
<dbReference type="Gene3D" id="3.10.50.10">
    <property type="match status" value="1"/>
</dbReference>
<dbReference type="PROSITE" id="PS50853">
    <property type="entry name" value="FN3"/>
    <property type="match status" value="1"/>
</dbReference>
<dbReference type="GO" id="GO:0009313">
    <property type="term" value="P:oligosaccharide catabolic process"/>
    <property type="evidence" value="ECO:0007669"/>
    <property type="project" value="TreeGrafter"/>
</dbReference>
<dbReference type="PROSITE" id="PS51910">
    <property type="entry name" value="GH18_2"/>
    <property type="match status" value="1"/>
</dbReference>
<evidence type="ECO:0000313" key="6">
    <source>
        <dbReference type="Proteomes" id="UP000216312"/>
    </source>
</evidence>
<dbReference type="InterPro" id="IPR017853">
    <property type="entry name" value="GH"/>
</dbReference>
<dbReference type="InterPro" id="IPR001223">
    <property type="entry name" value="Glyco_hydro18_cat"/>
</dbReference>
<dbReference type="SUPFAM" id="SSF49265">
    <property type="entry name" value="Fibronectin type III"/>
    <property type="match status" value="1"/>
</dbReference>
<dbReference type="EMBL" id="NMUJ01000018">
    <property type="protein sequence ID" value="OYV03175.1"/>
    <property type="molecule type" value="Genomic_DNA"/>
</dbReference>
<dbReference type="CDD" id="cd00063">
    <property type="entry name" value="FN3"/>
    <property type="match status" value="1"/>
</dbReference>
<evidence type="ECO:0000256" key="2">
    <source>
        <dbReference type="ARBA" id="ARBA00023295"/>
    </source>
</evidence>
<dbReference type="Proteomes" id="UP000216312">
    <property type="component" value="Unassembled WGS sequence"/>
</dbReference>
<evidence type="ECO:0000259" key="4">
    <source>
        <dbReference type="PROSITE" id="PS51910"/>
    </source>
</evidence>
<dbReference type="Gene3D" id="2.60.40.10">
    <property type="entry name" value="Immunoglobulins"/>
    <property type="match status" value="1"/>
</dbReference>
<organism evidence="5 6">
    <name type="scientific">candidate division WOR-3 bacterium 4484_18</name>
    <dbReference type="NCBI Taxonomy" id="2020626"/>
    <lineage>
        <taxon>Bacteria</taxon>
        <taxon>Bacteria division WOR-3</taxon>
    </lineage>
</organism>
<keyword evidence="2" id="KW-0326">Glycosidase</keyword>
<evidence type="ECO:0000313" key="5">
    <source>
        <dbReference type="EMBL" id="OYV03175.1"/>
    </source>
</evidence>
<dbReference type="InterPro" id="IPR003961">
    <property type="entry name" value="FN3_dom"/>
</dbReference>
<dbReference type="InterPro" id="IPR011583">
    <property type="entry name" value="Chitinase_II/V-like_cat"/>
</dbReference>
<dbReference type="InterPro" id="IPR036116">
    <property type="entry name" value="FN3_sf"/>
</dbReference>
<feature type="domain" description="GH18" evidence="4">
    <location>
        <begin position="53"/>
        <end position="374"/>
    </location>
</feature>
<dbReference type="AlphaFoldDB" id="A0A257LU27"/>
<dbReference type="SMART" id="SM00636">
    <property type="entry name" value="Glyco_18"/>
    <property type="match status" value="1"/>
</dbReference>
<dbReference type="InterPro" id="IPR013783">
    <property type="entry name" value="Ig-like_fold"/>
</dbReference>
<reference evidence="6" key="1">
    <citation type="submission" date="2017-07" db="EMBL/GenBank/DDBJ databases">
        <title>Novel pathways for hydrocarbon cycling and metabolic interdependencies in hydrothermal sediment communities.</title>
        <authorList>
            <person name="Dombrowski N."/>
            <person name="Seitz K."/>
            <person name="Teske A."/>
            <person name="Baker B."/>
        </authorList>
    </citation>
    <scope>NUCLEOTIDE SEQUENCE [LARGE SCALE GENOMIC DNA]</scope>
</reference>